<dbReference type="STRING" id="48698.ENSPFOP00000003198"/>
<feature type="compositionally biased region" description="Basic and acidic residues" evidence="1">
    <location>
        <begin position="1067"/>
        <end position="1083"/>
    </location>
</feature>
<dbReference type="Gene3D" id="2.40.50.140">
    <property type="entry name" value="Nucleic acid-binding proteins"/>
    <property type="match status" value="3"/>
</dbReference>
<feature type="compositionally biased region" description="Polar residues" evidence="1">
    <location>
        <begin position="1249"/>
        <end position="1259"/>
    </location>
</feature>
<dbReference type="Gene3D" id="3.40.50.1110">
    <property type="entry name" value="SGNH hydrolase"/>
    <property type="match status" value="1"/>
</dbReference>
<feature type="compositionally biased region" description="Pro residues" evidence="1">
    <location>
        <begin position="1267"/>
        <end position="1286"/>
    </location>
</feature>
<feature type="region of interest" description="Disordered" evidence="1">
    <location>
        <begin position="984"/>
        <end position="1148"/>
    </location>
</feature>
<feature type="compositionally biased region" description="Basic and acidic residues" evidence="1">
    <location>
        <begin position="1137"/>
        <end position="1148"/>
    </location>
</feature>
<dbReference type="SUPFAM" id="SSF50249">
    <property type="entry name" value="Nucleic acid-binding proteins"/>
    <property type="match status" value="1"/>
</dbReference>
<dbReference type="Pfam" id="PF23456">
    <property type="entry name" value="CSDE1"/>
    <property type="match status" value="1"/>
</dbReference>
<dbReference type="Proteomes" id="UP000028760">
    <property type="component" value="Unassembled WGS sequence"/>
</dbReference>
<feature type="region of interest" description="Disordered" evidence="1">
    <location>
        <begin position="1170"/>
        <end position="1352"/>
    </location>
</feature>
<feature type="compositionally biased region" description="Pro residues" evidence="1">
    <location>
        <begin position="1"/>
        <end position="50"/>
    </location>
</feature>
<dbReference type="SUPFAM" id="SSF52266">
    <property type="entry name" value="SGNH hydrolase"/>
    <property type="match status" value="1"/>
</dbReference>
<feature type="compositionally biased region" description="Pro residues" evidence="1">
    <location>
        <begin position="1312"/>
        <end position="1345"/>
    </location>
</feature>
<feature type="compositionally biased region" description="Pro residues" evidence="1">
    <location>
        <begin position="1034"/>
        <end position="1045"/>
    </location>
</feature>
<feature type="compositionally biased region" description="Basic residues" evidence="1">
    <location>
        <begin position="749"/>
        <end position="758"/>
    </location>
</feature>
<feature type="compositionally biased region" description="Pro residues" evidence="1">
    <location>
        <begin position="133"/>
        <end position="170"/>
    </location>
</feature>
<feature type="region of interest" description="Disordered" evidence="1">
    <location>
        <begin position="197"/>
        <end position="257"/>
    </location>
</feature>
<reference evidence="4" key="1">
    <citation type="submission" date="2013-10" db="EMBL/GenBank/DDBJ databases">
        <authorList>
            <person name="Schartl M."/>
            <person name="Warren W."/>
        </authorList>
    </citation>
    <scope>NUCLEOTIDE SEQUENCE [LARGE SCALE GENOMIC DNA]</scope>
    <source>
        <strain evidence="4">female</strain>
    </source>
</reference>
<protein>
    <recommendedName>
        <fullName evidence="2">Cold shock domain-containing protein</fullName>
    </recommendedName>
</protein>
<reference evidence="3" key="3">
    <citation type="submission" date="2025-09" db="UniProtKB">
        <authorList>
            <consortium name="Ensembl"/>
        </authorList>
    </citation>
    <scope>IDENTIFICATION</scope>
</reference>
<dbReference type="Ensembl" id="ENSPFOT00000003202.1">
    <property type="protein sequence ID" value="ENSPFOP00000003198.1"/>
    <property type="gene ID" value="ENSPFOG00000003324.1"/>
</dbReference>
<accession>A0A087XBP5</accession>
<feature type="compositionally biased region" description="Low complexity" evidence="1">
    <location>
        <begin position="913"/>
        <end position="928"/>
    </location>
</feature>
<feature type="region of interest" description="Disordered" evidence="1">
    <location>
        <begin position="1"/>
        <end position="170"/>
    </location>
</feature>
<dbReference type="InterPro" id="IPR036514">
    <property type="entry name" value="SGNH_hydro_sf"/>
</dbReference>
<evidence type="ECO:0000259" key="2">
    <source>
        <dbReference type="Pfam" id="PF23456"/>
    </source>
</evidence>
<dbReference type="CDD" id="cd00229">
    <property type="entry name" value="SGNH_hydrolase"/>
    <property type="match status" value="1"/>
</dbReference>
<evidence type="ECO:0000256" key="1">
    <source>
        <dbReference type="SAM" id="MobiDB-lite"/>
    </source>
</evidence>
<dbReference type="InterPro" id="IPR056400">
    <property type="entry name" value="CSDE1"/>
</dbReference>
<feature type="compositionally biased region" description="Polar residues" evidence="1">
    <location>
        <begin position="1176"/>
        <end position="1186"/>
    </location>
</feature>
<dbReference type="PANTHER" id="PTHR12913">
    <property type="entry name" value="UNR PROTEIN N-RAS UPSTREAM GENE PROTEIN"/>
    <property type="match status" value="1"/>
</dbReference>
<evidence type="ECO:0000313" key="3">
    <source>
        <dbReference type="Ensembl" id="ENSPFOP00000003198.1"/>
    </source>
</evidence>
<feature type="compositionally biased region" description="Polar residues" evidence="1">
    <location>
        <begin position="1127"/>
        <end position="1136"/>
    </location>
</feature>
<dbReference type="PANTHER" id="PTHR12913:SF3">
    <property type="entry name" value="SI:DKEYP-121D4.3"/>
    <property type="match status" value="1"/>
</dbReference>
<feature type="compositionally biased region" description="Basic and acidic residues" evidence="1">
    <location>
        <begin position="1231"/>
        <end position="1245"/>
    </location>
</feature>
<dbReference type="eggNOG" id="ENOG502RXY9">
    <property type="taxonomic scope" value="Eukaryota"/>
</dbReference>
<feature type="region of interest" description="Disordered" evidence="1">
    <location>
        <begin position="890"/>
        <end position="966"/>
    </location>
</feature>
<organism evidence="3 4">
    <name type="scientific">Poecilia formosa</name>
    <name type="common">Amazon molly</name>
    <name type="synonym">Limia formosa</name>
    <dbReference type="NCBI Taxonomy" id="48698"/>
    <lineage>
        <taxon>Eukaryota</taxon>
        <taxon>Metazoa</taxon>
        <taxon>Chordata</taxon>
        <taxon>Craniata</taxon>
        <taxon>Vertebrata</taxon>
        <taxon>Euteleostomi</taxon>
        <taxon>Actinopterygii</taxon>
        <taxon>Neopterygii</taxon>
        <taxon>Teleostei</taxon>
        <taxon>Neoteleostei</taxon>
        <taxon>Acanthomorphata</taxon>
        <taxon>Ovalentaria</taxon>
        <taxon>Atherinomorphae</taxon>
        <taxon>Cyprinodontiformes</taxon>
        <taxon>Poeciliidae</taxon>
        <taxon>Poeciliinae</taxon>
        <taxon>Poecilia</taxon>
    </lineage>
</organism>
<feature type="compositionally biased region" description="Pro residues" evidence="1">
    <location>
        <begin position="59"/>
        <end position="110"/>
    </location>
</feature>
<feature type="compositionally biased region" description="Basic and acidic residues" evidence="1">
    <location>
        <begin position="799"/>
        <end position="812"/>
    </location>
</feature>
<feature type="compositionally biased region" description="Pro residues" evidence="1">
    <location>
        <begin position="202"/>
        <end position="212"/>
    </location>
</feature>
<feature type="domain" description="Cold shock" evidence="2">
    <location>
        <begin position="509"/>
        <end position="600"/>
    </location>
</feature>
<feature type="compositionally biased region" description="Basic and acidic residues" evidence="1">
    <location>
        <begin position="728"/>
        <end position="748"/>
    </location>
</feature>
<feature type="compositionally biased region" description="Pro residues" evidence="1">
    <location>
        <begin position="232"/>
        <end position="247"/>
    </location>
</feature>
<feature type="region of interest" description="Disordered" evidence="1">
    <location>
        <begin position="725"/>
        <end position="844"/>
    </location>
</feature>
<evidence type="ECO:0000313" key="4">
    <source>
        <dbReference type="Proteomes" id="UP000028760"/>
    </source>
</evidence>
<name>A0A087XBP5_POEFO</name>
<sequence length="1726" mass="191631">MGPPGWGPPPPGGWGPPPPGGWGPPPPDGWGPRGPPPPDWDPRGPPPPEWGRPYDWGPRGPPPPDWDPRRPPLPGWGPRGPPPPDWDPRGPPPPAWGPYPDDWVPPPDWQRPPHWRGWGPECPDPWGPGAVSPVPPVPPVPPVLPPGLPPPGLPPPAPIGIPPPDPASVPPVPPPGCMPPFGFPPPFPAPVWTAEPVVEEPMPNPPPAPPGDSTPVETKKDSDAPAVTKAAPPDPAPAAAPTPPAAPKPESRSTGIISFVGPTFGSIEREDLEKFQFSFDVFFGNPNALTPGVRVHFTACKEKNRAVATDVKVAPGGTENVDPEIYEAVVSQAIEEPQPGDRQYPGQVHVTLGMVRTNLAFERKDSTVTLLKDDQVLINVLTDIVTEKRRATNIRPKIPATFGSTRETREKGVIVSLKENEGVIQSEEHGELQFETRENLSDVDFTEEDINEEVEFTVLPLRGGKRAVRIKRVKEPNITCIQQLHSTQSWTPFGFRYRVADSMLEVSRERFQGTVLKAICRSPPKEMKQEEEEQQIGAPGPPAPEVGRLVMTVDGQQKQLTFGPNDLLTLATMLVGDKVRFSLATHRLTKEERATFIEILPDSFEESTEQRMHGIVIEFSEDSGLIKCSENPQLFFKMSEVVEKKKLELNEKVEFSVVPHPTADGGKQAIRIKRFTEKVFLPVRKLSGVGATKGKMTIKLAKPPDGTEVASKNLELKRSLVNRKRINQKPEADKQKAVFKTIKKDTSVSRHKYRRSRSRSKERSKSRSPSKDQFGRVAKKRRSSSVDRERSSRYRRSRERSSRRSRSRSEKSSRKRSRSSKEREDSHRRRPSPPPRRGVVVDTELARKKRELEELNEMIAYKKSLVDSRGLEPGGRTCIDYDHGRISMPRSILKKRPEEPDYIRPPYDDPYYDRPYGPFPGRRYGEPYSDPYPHPYADRPYADRAFDSRLYGDPPYGGAPSSSHRYTDRYDVYNEHYDSHFYDPAYRERPYDTYPPVKRSRSPEPRGSSPHSPPSQDANVSAKPLTHSVSTFRPPSPIDSPPRTPSPKRKFTTPPQSPPAQKPPLHRFLDMLNKKAVAEKTSEPSDVTDDLLPHERALQDGKGFSRIVGLAQEQPSSSLVHEVEIKQPNSKQPSVEKTNDGQKPEPYDKIQSLLRSIGLKLSSGEVSKLANKAQEKTLSFKSSSMEGETFPKEELRSGRTGSVEMDHIHSPSPARSSSIEPLSNPKPAVSEYEKFFDQHEFEVRKKVQHLQSHTKTTGSAPPTVSSPKPPPGPPPAHYQHPTPPHNWPLGITATSHGPDTPAAAAQAHPRLLRPPGPPPGPPPRRQAQHPPGPPPGPPPQRPAGLPPFTTASTHTVLPFIDQASPTSAASGATSLQTALTPTVTPVTSSPSSCDQSPMSTTVVRCLNLIETVKSLSTPPSAKPVKSVQFSLPSVSFSSSPPSLETDDDIKAKQKEKLDLYNRRLLEKREQEYKERLTLRRQGERSKEGPLVPTGKPISSEPKNVWICGHSLVYWAESRAKSPEVGMQLGMDPNKVTIWWKGIQGMTWSQLLPQLHQLKITWPNPDALIVHLGGNDLSTESPTNLLASVKKDMASIRSIFPHCLLVWSDILPRRVWRHSPDSYEVDLVRTTVNRRIHSIVSDLGGISVNHDNIRCGTNTGLYRGDGIHLSPKGIDVFNLNLQEFLEKWELELNTQKAPGVYVEYRSYRANIWQTAVRTTGSDGRPSV</sequence>
<keyword evidence="4" id="KW-1185">Reference proteome</keyword>
<dbReference type="EMBL" id="AYCK01023388">
    <property type="status" value="NOT_ANNOTATED_CDS"/>
    <property type="molecule type" value="Genomic_DNA"/>
</dbReference>
<dbReference type="GeneTree" id="ENSGT00940000168290"/>
<dbReference type="InterPro" id="IPR012340">
    <property type="entry name" value="NA-bd_OB-fold"/>
</dbReference>
<feature type="compositionally biased region" description="Basic and acidic residues" evidence="1">
    <location>
        <begin position="936"/>
        <end position="947"/>
    </location>
</feature>
<proteinExistence type="predicted"/>
<reference evidence="3" key="2">
    <citation type="submission" date="2025-08" db="UniProtKB">
        <authorList>
            <consortium name="Ensembl"/>
        </authorList>
    </citation>
    <scope>IDENTIFICATION</scope>
</reference>
<dbReference type="OMA" id="EFSIVPH"/>
<feature type="compositionally biased region" description="Basic and acidic residues" evidence="1">
    <location>
        <begin position="759"/>
        <end position="774"/>
    </location>
</feature>